<feature type="region of interest" description="Disordered" evidence="1">
    <location>
        <begin position="49"/>
        <end position="70"/>
    </location>
</feature>
<evidence type="ECO:0000313" key="3">
    <source>
        <dbReference type="Proteomes" id="UP001237642"/>
    </source>
</evidence>
<dbReference type="AlphaFoldDB" id="A0AAD8HPW6"/>
<gene>
    <name evidence="2" type="ORF">POM88_037319</name>
</gene>
<feature type="compositionally biased region" description="Basic and acidic residues" evidence="1">
    <location>
        <begin position="49"/>
        <end position="59"/>
    </location>
</feature>
<reference evidence="2" key="1">
    <citation type="submission" date="2023-02" db="EMBL/GenBank/DDBJ databases">
        <title>Genome of toxic invasive species Heracleum sosnowskyi carries increased number of genes despite the absence of recent whole-genome duplications.</title>
        <authorList>
            <person name="Schelkunov M."/>
            <person name="Shtratnikova V."/>
            <person name="Makarenko M."/>
            <person name="Klepikova A."/>
            <person name="Omelchenko D."/>
            <person name="Novikova G."/>
            <person name="Obukhova E."/>
            <person name="Bogdanov V."/>
            <person name="Penin A."/>
            <person name="Logacheva M."/>
        </authorList>
    </citation>
    <scope>NUCLEOTIDE SEQUENCE</scope>
    <source>
        <strain evidence="2">Hsosn_3</strain>
        <tissue evidence="2">Leaf</tissue>
    </source>
</reference>
<sequence>MEFWFLSYKFLNFAVIKDVGRQVKETTSPLLSCIPSVSVVPESKEVVNREERVSDDRKVASQGESGIETPKSDVQKEFINSPAKIVRDNLTSDDTTSLAEPGCKTIDSGALWSTDTSVIEEGKKFSSQNSLSVNLENMKMKAAVGRPRKKTRSVKNPFDMGLSKRKMLKSFKNVRRVRGRKNAEKLSSSLPPITEFSERDSLMEAVQIVKCAEELGLAIQDDREIAVKRIASQLEDGTL</sequence>
<dbReference type="EMBL" id="JAUIZM010000008">
    <property type="protein sequence ID" value="KAK1371227.1"/>
    <property type="molecule type" value="Genomic_DNA"/>
</dbReference>
<keyword evidence="3" id="KW-1185">Reference proteome</keyword>
<name>A0AAD8HPW6_9APIA</name>
<evidence type="ECO:0000256" key="1">
    <source>
        <dbReference type="SAM" id="MobiDB-lite"/>
    </source>
</evidence>
<accession>A0AAD8HPW6</accession>
<dbReference type="Proteomes" id="UP001237642">
    <property type="component" value="Unassembled WGS sequence"/>
</dbReference>
<organism evidence="2 3">
    <name type="scientific">Heracleum sosnowskyi</name>
    <dbReference type="NCBI Taxonomy" id="360622"/>
    <lineage>
        <taxon>Eukaryota</taxon>
        <taxon>Viridiplantae</taxon>
        <taxon>Streptophyta</taxon>
        <taxon>Embryophyta</taxon>
        <taxon>Tracheophyta</taxon>
        <taxon>Spermatophyta</taxon>
        <taxon>Magnoliopsida</taxon>
        <taxon>eudicotyledons</taxon>
        <taxon>Gunneridae</taxon>
        <taxon>Pentapetalae</taxon>
        <taxon>asterids</taxon>
        <taxon>campanulids</taxon>
        <taxon>Apiales</taxon>
        <taxon>Apiaceae</taxon>
        <taxon>Apioideae</taxon>
        <taxon>apioid superclade</taxon>
        <taxon>Tordylieae</taxon>
        <taxon>Tordyliinae</taxon>
        <taxon>Heracleum</taxon>
    </lineage>
</organism>
<comment type="caution">
    <text evidence="2">The sequence shown here is derived from an EMBL/GenBank/DDBJ whole genome shotgun (WGS) entry which is preliminary data.</text>
</comment>
<proteinExistence type="predicted"/>
<evidence type="ECO:0000313" key="2">
    <source>
        <dbReference type="EMBL" id="KAK1371227.1"/>
    </source>
</evidence>
<protein>
    <submittedName>
        <fullName evidence="2">Uncharacterized protein</fullName>
    </submittedName>
</protein>
<reference evidence="2" key="2">
    <citation type="submission" date="2023-05" db="EMBL/GenBank/DDBJ databases">
        <authorList>
            <person name="Schelkunov M.I."/>
        </authorList>
    </citation>
    <scope>NUCLEOTIDE SEQUENCE</scope>
    <source>
        <strain evidence="2">Hsosn_3</strain>
        <tissue evidence="2">Leaf</tissue>
    </source>
</reference>